<dbReference type="SUPFAM" id="SSF56672">
    <property type="entry name" value="DNA/RNA polymerases"/>
    <property type="match status" value="1"/>
</dbReference>
<name>A0AAW2L5B0_9LAMI</name>
<comment type="caution">
    <text evidence="3">The sequence shown here is derived from an EMBL/GenBank/DDBJ whole genome shotgun (WGS) entry which is preliminary data.</text>
</comment>
<dbReference type="CDD" id="cd09272">
    <property type="entry name" value="RNase_HI_RT_Ty1"/>
    <property type="match status" value="1"/>
</dbReference>
<protein>
    <submittedName>
        <fullName evidence="3">Retrovirus-related Pol polyprotein from transposon RE1</fullName>
    </submittedName>
</protein>
<reference evidence="3" key="2">
    <citation type="journal article" date="2024" name="Plant">
        <title>Genomic evolution and insights into agronomic trait innovations of Sesamum species.</title>
        <authorList>
            <person name="Miao H."/>
            <person name="Wang L."/>
            <person name="Qu L."/>
            <person name="Liu H."/>
            <person name="Sun Y."/>
            <person name="Le M."/>
            <person name="Wang Q."/>
            <person name="Wei S."/>
            <person name="Zheng Y."/>
            <person name="Lin W."/>
            <person name="Duan Y."/>
            <person name="Cao H."/>
            <person name="Xiong S."/>
            <person name="Wang X."/>
            <person name="Wei L."/>
            <person name="Li C."/>
            <person name="Ma Q."/>
            <person name="Ju M."/>
            <person name="Zhao R."/>
            <person name="Li G."/>
            <person name="Mu C."/>
            <person name="Tian Q."/>
            <person name="Mei H."/>
            <person name="Zhang T."/>
            <person name="Gao T."/>
            <person name="Zhang H."/>
        </authorList>
    </citation>
    <scope>NUCLEOTIDE SEQUENCE</scope>
    <source>
        <strain evidence="3">G01</strain>
    </source>
</reference>
<feature type="region of interest" description="Disordered" evidence="1">
    <location>
        <begin position="102"/>
        <end position="128"/>
    </location>
</feature>
<proteinExistence type="predicted"/>
<feature type="region of interest" description="Disordered" evidence="1">
    <location>
        <begin position="1"/>
        <end position="56"/>
    </location>
</feature>
<dbReference type="InterPro" id="IPR013103">
    <property type="entry name" value="RVT_2"/>
</dbReference>
<evidence type="ECO:0000256" key="1">
    <source>
        <dbReference type="SAM" id="MobiDB-lite"/>
    </source>
</evidence>
<evidence type="ECO:0000313" key="3">
    <source>
        <dbReference type="EMBL" id="KAL0313918.1"/>
    </source>
</evidence>
<dbReference type="InterPro" id="IPR043502">
    <property type="entry name" value="DNA/RNA_pol_sf"/>
</dbReference>
<sequence length="723" mass="81314">MATGSGDLTEDGGATKSKVSELLELQSSDHPGNEGAAMFTRAGAYKNDGQNKSDFKKRNFVDKKNLRCDNCNRSGHDRSTCFKIHGIPDWYKDLTEQRKKDGTDGRVFNVQTSDNRAETQAHSTSDATSVSEIVRMELMKFMRGLAPAEQQLETRSDEYAELNPSLPHDESTSLPSPAIPIRRSTRQSHKPPWMSDFVCNHSSSFTDAHMSFVGHLSVLQEPSTFSQAQQHAEWREAMNHELTALENNHTWELTTLPEGKRAIGSKWVYKVKLNPDGTVERYKARQVAKGYNQIEGVDFFDSFSPVAKTITVRIMFSIASACSWPIHQLDISNAFLHGYLDEAVYMTPPEGYEAPSGMVCKFKRSLYGLKQASRQWNLEFTTQLTAYGFRQSVNDHCLFTLSSAHGFLALLVYVDDVLITGTSDTLIQNVKSYLDRLFTIKDLGSVKYFLGLEVAKSSDGLSVSQHKYICDIVTELHLQDAKTCTTPLPSGLKFSANEGALLQELDRYRRLIGKFLYLGFTRPDISFAVQQLSQFLQHPTQQHWDAAIHVVRYLKGSSFLLSFSLHRIHFSLVLSRMSIGRRVLIIGGLSHKLISRKTKKQNTLSRSSAEAEYRVMATTVCELLWITYILKDFQVPLTTPVPFWCDNQAALHITANPVFHERTKHLDIDCHIVRDQYKAGFISPGYIVGHLQPADAFTKILPVAAFTQSRVKLGLVSLPHAPT</sequence>
<dbReference type="PANTHER" id="PTHR11439">
    <property type="entry name" value="GAG-POL-RELATED RETROTRANSPOSON"/>
    <property type="match status" value="1"/>
</dbReference>
<feature type="domain" description="Reverse transcriptase Ty1/copia-type" evidence="2">
    <location>
        <begin position="248"/>
        <end position="488"/>
    </location>
</feature>
<dbReference type="AlphaFoldDB" id="A0AAW2L5B0"/>
<reference evidence="3" key="1">
    <citation type="submission" date="2020-06" db="EMBL/GenBank/DDBJ databases">
        <authorList>
            <person name="Li T."/>
            <person name="Hu X."/>
            <person name="Zhang T."/>
            <person name="Song X."/>
            <person name="Zhang H."/>
            <person name="Dai N."/>
            <person name="Sheng W."/>
            <person name="Hou X."/>
            <person name="Wei L."/>
        </authorList>
    </citation>
    <scope>NUCLEOTIDE SEQUENCE</scope>
    <source>
        <strain evidence="3">G01</strain>
        <tissue evidence="3">Leaf</tissue>
    </source>
</reference>
<accession>A0AAW2L5B0</accession>
<dbReference type="EMBL" id="JACGWK010000015">
    <property type="protein sequence ID" value="KAL0313918.1"/>
    <property type="molecule type" value="Genomic_DNA"/>
</dbReference>
<organism evidence="3">
    <name type="scientific">Sesamum angustifolium</name>
    <dbReference type="NCBI Taxonomy" id="2727405"/>
    <lineage>
        <taxon>Eukaryota</taxon>
        <taxon>Viridiplantae</taxon>
        <taxon>Streptophyta</taxon>
        <taxon>Embryophyta</taxon>
        <taxon>Tracheophyta</taxon>
        <taxon>Spermatophyta</taxon>
        <taxon>Magnoliopsida</taxon>
        <taxon>eudicotyledons</taxon>
        <taxon>Gunneridae</taxon>
        <taxon>Pentapetalae</taxon>
        <taxon>asterids</taxon>
        <taxon>lamiids</taxon>
        <taxon>Lamiales</taxon>
        <taxon>Pedaliaceae</taxon>
        <taxon>Sesamum</taxon>
    </lineage>
</organism>
<evidence type="ECO:0000259" key="2">
    <source>
        <dbReference type="Pfam" id="PF07727"/>
    </source>
</evidence>
<dbReference type="PANTHER" id="PTHR11439:SF470">
    <property type="entry name" value="CYSTEINE-RICH RLK (RECEPTOR-LIKE PROTEIN KINASE) 8"/>
    <property type="match status" value="1"/>
</dbReference>
<feature type="compositionally biased region" description="Polar residues" evidence="1">
    <location>
        <begin position="109"/>
        <end position="128"/>
    </location>
</feature>
<gene>
    <name evidence="3" type="ORF">Sangu_2236200</name>
</gene>
<dbReference type="Pfam" id="PF07727">
    <property type="entry name" value="RVT_2"/>
    <property type="match status" value="1"/>
</dbReference>